<feature type="domain" description="Thiamine pyrophosphate enzyme N-terminal TPP-binding" evidence="7">
    <location>
        <begin position="10"/>
        <end position="127"/>
    </location>
</feature>
<keyword evidence="2" id="KW-0808">Transferase</keyword>
<organism evidence="8 9">
    <name type="scientific">Roseovarius pacificus</name>
    <dbReference type="NCBI Taxonomy" id="337701"/>
    <lineage>
        <taxon>Bacteria</taxon>
        <taxon>Pseudomonadati</taxon>
        <taxon>Pseudomonadota</taxon>
        <taxon>Alphaproteobacteria</taxon>
        <taxon>Rhodobacterales</taxon>
        <taxon>Roseobacteraceae</taxon>
        <taxon>Roseovarius</taxon>
    </lineage>
</organism>
<dbReference type="RefSeq" id="WP_073037923.1">
    <property type="nucleotide sequence ID" value="NZ_BMLR01000024.1"/>
</dbReference>
<dbReference type="GO" id="GO:0030976">
    <property type="term" value="F:thiamine pyrophosphate binding"/>
    <property type="evidence" value="ECO:0007669"/>
    <property type="project" value="InterPro"/>
</dbReference>
<dbReference type="SUPFAM" id="SSF52518">
    <property type="entry name" value="Thiamin diphosphate-binding fold (THDP-binding)"/>
    <property type="match status" value="2"/>
</dbReference>
<accession>A0A1M7K8U2</accession>
<dbReference type="GO" id="GO:0009099">
    <property type="term" value="P:L-valine biosynthetic process"/>
    <property type="evidence" value="ECO:0007669"/>
    <property type="project" value="TreeGrafter"/>
</dbReference>
<keyword evidence="9" id="KW-1185">Reference proteome</keyword>
<dbReference type="GO" id="GO:0050660">
    <property type="term" value="F:flavin adenine dinucleotide binding"/>
    <property type="evidence" value="ECO:0007669"/>
    <property type="project" value="TreeGrafter"/>
</dbReference>
<dbReference type="Gene3D" id="3.40.50.970">
    <property type="match status" value="2"/>
</dbReference>
<sequence length="568" mass="61102">MLQKTTLKARTGGQVLVDQLLIHGADTAYCVPGESYLEVLDALHDVQDRFNLINARHEAGAANMAETYGKLTGKPGICMVTRGPGACHAAIGVHIAQQDSTPMILLVGQIARDTTDREAFQEVDYRAMFGPIAKWATQIDDPARVPEYMARAFRVATSGRPGPVVISLPEDMLTEVASVADARPYTATHAGLSPDSLDMLKTEIAQAERPLLLLGGSGWSDESAAAITRFAEANKIPVTTSFRRQDIVNNLSPVYAGDFGTSTAPSLYAHQREADLLVVIGARLGEMTTKTYTTMQSPNPETRLVHLYPEADEIGRVYSPDLGIAAAPVAVAAALDGVDLGRAEAWGDWCDKLHADYLTDTEAPNGGEWELDMGVALAQLRDELPDDVVVTLDAGNHTGWAQRFLRFGRPGRIVGSTCGAMGYSVPAAVAASIADPERLTLSFVGDGGFMMSGNELATAAQYGGRPIVLLFNNGIYGTIRMHQERDHPERISGTTLQNQDFVKMAEGLGAHAERVTKTEDFAAAFARARESGRPALIELVTDPEQISTRTTISKLRAAAQKKVDADQR</sequence>
<dbReference type="Pfam" id="PF00205">
    <property type="entry name" value="TPP_enzyme_M"/>
    <property type="match status" value="1"/>
</dbReference>
<evidence type="ECO:0000313" key="9">
    <source>
        <dbReference type="Proteomes" id="UP000183974"/>
    </source>
</evidence>
<feature type="domain" description="Thiamine pyrophosphate enzyme central" evidence="5">
    <location>
        <begin position="203"/>
        <end position="335"/>
    </location>
</feature>
<dbReference type="PROSITE" id="PS00187">
    <property type="entry name" value="TPP_ENZYMES"/>
    <property type="match status" value="1"/>
</dbReference>
<dbReference type="Proteomes" id="UP000183974">
    <property type="component" value="Unassembled WGS sequence"/>
</dbReference>
<evidence type="ECO:0000259" key="5">
    <source>
        <dbReference type="Pfam" id="PF00205"/>
    </source>
</evidence>
<dbReference type="InterPro" id="IPR011766">
    <property type="entry name" value="TPP_enzyme_TPP-bd"/>
</dbReference>
<dbReference type="SUPFAM" id="SSF52467">
    <property type="entry name" value="DHS-like NAD/FAD-binding domain"/>
    <property type="match status" value="1"/>
</dbReference>
<feature type="domain" description="Thiamine pyrophosphate enzyme TPP-binding" evidence="6">
    <location>
        <begin position="393"/>
        <end position="538"/>
    </location>
</feature>
<dbReference type="GO" id="GO:0003984">
    <property type="term" value="F:acetolactate synthase activity"/>
    <property type="evidence" value="ECO:0007669"/>
    <property type="project" value="TreeGrafter"/>
</dbReference>
<dbReference type="AlphaFoldDB" id="A0A1M7K8U2"/>
<dbReference type="InterPro" id="IPR029061">
    <property type="entry name" value="THDP-binding"/>
</dbReference>
<dbReference type="GO" id="GO:0005948">
    <property type="term" value="C:acetolactate synthase complex"/>
    <property type="evidence" value="ECO:0007669"/>
    <property type="project" value="TreeGrafter"/>
</dbReference>
<dbReference type="NCBIfam" id="NF006052">
    <property type="entry name" value="PRK08199.1"/>
    <property type="match status" value="1"/>
</dbReference>
<dbReference type="Pfam" id="PF02775">
    <property type="entry name" value="TPP_enzyme_C"/>
    <property type="match status" value="1"/>
</dbReference>
<dbReference type="STRING" id="337701.SAMN05444398_12525"/>
<dbReference type="FunFam" id="3.40.50.970:FF:000007">
    <property type="entry name" value="Acetolactate synthase"/>
    <property type="match status" value="1"/>
</dbReference>
<evidence type="ECO:0000313" key="8">
    <source>
        <dbReference type="EMBL" id="SHM61267.1"/>
    </source>
</evidence>
<dbReference type="PANTHER" id="PTHR18968:SF120">
    <property type="entry name" value="ACETOLACTATE SYNTHASE LARGE SUBUNIT"/>
    <property type="match status" value="1"/>
</dbReference>
<evidence type="ECO:0000256" key="2">
    <source>
        <dbReference type="ARBA" id="ARBA00022679"/>
    </source>
</evidence>
<keyword evidence="3 4" id="KW-0786">Thiamine pyrophosphate</keyword>
<evidence type="ECO:0000259" key="6">
    <source>
        <dbReference type="Pfam" id="PF02775"/>
    </source>
</evidence>
<evidence type="ECO:0000256" key="1">
    <source>
        <dbReference type="ARBA" id="ARBA00007812"/>
    </source>
</evidence>
<dbReference type="OrthoDB" id="4494979at2"/>
<dbReference type="Gene3D" id="3.40.50.1220">
    <property type="entry name" value="TPP-binding domain"/>
    <property type="match status" value="1"/>
</dbReference>
<gene>
    <name evidence="8" type="ORF">SAMN05444398_12525</name>
</gene>
<dbReference type="Pfam" id="PF02776">
    <property type="entry name" value="TPP_enzyme_N"/>
    <property type="match status" value="1"/>
</dbReference>
<name>A0A1M7K8U2_9RHOB</name>
<dbReference type="PANTHER" id="PTHR18968">
    <property type="entry name" value="THIAMINE PYROPHOSPHATE ENZYMES"/>
    <property type="match status" value="1"/>
</dbReference>
<dbReference type="InterPro" id="IPR000399">
    <property type="entry name" value="TPP-bd_CS"/>
</dbReference>
<dbReference type="InterPro" id="IPR012001">
    <property type="entry name" value="Thiamin_PyroP_enz_TPP-bd_dom"/>
</dbReference>
<comment type="similarity">
    <text evidence="1 4">Belongs to the TPP enzyme family.</text>
</comment>
<dbReference type="GO" id="GO:0009097">
    <property type="term" value="P:isoleucine biosynthetic process"/>
    <property type="evidence" value="ECO:0007669"/>
    <property type="project" value="TreeGrafter"/>
</dbReference>
<dbReference type="InterPro" id="IPR029035">
    <property type="entry name" value="DHS-like_NAD/FAD-binding_dom"/>
</dbReference>
<reference evidence="8 9" key="1">
    <citation type="submission" date="2016-11" db="EMBL/GenBank/DDBJ databases">
        <authorList>
            <person name="Jaros S."/>
            <person name="Januszkiewicz K."/>
            <person name="Wedrychowicz H."/>
        </authorList>
    </citation>
    <scope>NUCLEOTIDE SEQUENCE [LARGE SCALE GENOMIC DNA]</scope>
    <source>
        <strain evidence="8 9">DSM 29589</strain>
    </source>
</reference>
<dbReference type="CDD" id="cd07035">
    <property type="entry name" value="TPP_PYR_POX_like"/>
    <property type="match status" value="1"/>
</dbReference>
<dbReference type="EMBL" id="FRBR01000025">
    <property type="protein sequence ID" value="SHM61267.1"/>
    <property type="molecule type" value="Genomic_DNA"/>
</dbReference>
<evidence type="ECO:0000256" key="3">
    <source>
        <dbReference type="ARBA" id="ARBA00023052"/>
    </source>
</evidence>
<dbReference type="GO" id="GO:0000287">
    <property type="term" value="F:magnesium ion binding"/>
    <property type="evidence" value="ECO:0007669"/>
    <property type="project" value="InterPro"/>
</dbReference>
<dbReference type="InterPro" id="IPR012000">
    <property type="entry name" value="Thiamin_PyroP_enz_cen_dom"/>
</dbReference>
<evidence type="ECO:0000256" key="4">
    <source>
        <dbReference type="RuleBase" id="RU362132"/>
    </source>
</evidence>
<protein>
    <submittedName>
        <fullName evidence="8">Acetolactate synthase-1/2/3 large subunit</fullName>
    </submittedName>
</protein>
<dbReference type="CDD" id="cd00568">
    <property type="entry name" value="TPP_enzymes"/>
    <property type="match status" value="1"/>
</dbReference>
<proteinExistence type="inferred from homology"/>
<evidence type="ECO:0000259" key="7">
    <source>
        <dbReference type="Pfam" id="PF02776"/>
    </source>
</evidence>
<dbReference type="InterPro" id="IPR045229">
    <property type="entry name" value="TPP_enz"/>
</dbReference>